<protein>
    <submittedName>
        <fullName evidence="1">Uncharacterized protein</fullName>
    </submittedName>
</protein>
<evidence type="ECO:0000313" key="2">
    <source>
        <dbReference type="Proteomes" id="UP000469724"/>
    </source>
</evidence>
<comment type="caution">
    <text evidence="1">The sequence shown here is derived from an EMBL/GenBank/DDBJ whole genome shotgun (WGS) entry which is preliminary data.</text>
</comment>
<accession>A0A7K3NQE9</accession>
<organism evidence="1 2">
    <name type="scientific">Desulfolutivibrio sulfodismutans</name>
    <dbReference type="NCBI Taxonomy" id="63561"/>
    <lineage>
        <taxon>Bacteria</taxon>
        <taxon>Pseudomonadati</taxon>
        <taxon>Thermodesulfobacteriota</taxon>
        <taxon>Desulfovibrionia</taxon>
        <taxon>Desulfovibrionales</taxon>
        <taxon>Desulfovibrionaceae</taxon>
        <taxon>Desulfolutivibrio</taxon>
    </lineage>
</organism>
<dbReference type="Proteomes" id="UP000469724">
    <property type="component" value="Unassembled WGS sequence"/>
</dbReference>
<keyword evidence="2" id="KW-1185">Reference proteome</keyword>
<dbReference type="EMBL" id="JAAGRQ010000047">
    <property type="protein sequence ID" value="NDY57439.1"/>
    <property type="molecule type" value="Genomic_DNA"/>
</dbReference>
<dbReference type="AlphaFoldDB" id="A0A7K3NQE9"/>
<reference evidence="1 2" key="1">
    <citation type="submission" date="2020-02" db="EMBL/GenBank/DDBJ databases">
        <title>Comparative genomics of sulfur disproportionating microorganisms.</title>
        <authorList>
            <person name="Ward L.M."/>
            <person name="Bertran E."/>
            <person name="Johnston D.T."/>
        </authorList>
    </citation>
    <scope>NUCLEOTIDE SEQUENCE [LARGE SCALE GENOMIC DNA]</scope>
    <source>
        <strain evidence="1 2">DSM 3696</strain>
    </source>
</reference>
<name>A0A7K3NQE9_9BACT</name>
<proteinExistence type="predicted"/>
<sequence>MAKCVRNLDKGLVQLTLPLTSLPTAGLPAGSLRRRDAVQEAFRAALDRSGLTREYVANELSRLTGDSISIHHINNWTAESKAAERRIPLDYLAALGLILGDAGILQAALPAGWLGLTPEGAAVYEYGRLAVEERRRGRKKRELLERINGGREGS</sequence>
<evidence type="ECO:0000313" key="1">
    <source>
        <dbReference type="EMBL" id="NDY57439.1"/>
    </source>
</evidence>
<gene>
    <name evidence="1" type="ORF">G3N56_11880</name>
</gene>
<dbReference type="RefSeq" id="WP_163302480.1">
    <property type="nucleotide sequence ID" value="NZ_JAAGRQ010000047.1"/>
</dbReference>